<organism evidence="8 9">
    <name type="scientific">Cyprinodon variegatus</name>
    <name type="common">Sheepshead minnow</name>
    <dbReference type="NCBI Taxonomy" id="28743"/>
    <lineage>
        <taxon>Eukaryota</taxon>
        <taxon>Metazoa</taxon>
        <taxon>Chordata</taxon>
        <taxon>Craniata</taxon>
        <taxon>Vertebrata</taxon>
        <taxon>Euteleostomi</taxon>
        <taxon>Actinopterygii</taxon>
        <taxon>Neopterygii</taxon>
        <taxon>Teleostei</taxon>
        <taxon>Neoteleostei</taxon>
        <taxon>Acanthomorphata</taxon>
        <taxon>Ovalentaria</taxon>
        <taxon>Atherinomorphae</taxon>
        <taxon>Cyprinodontiformes</taxon>
        <taxon>Cyprinodontidae</taxon>
        <taxon>Cyprinodon</taxon>
    </lineage>
</organism>
<keyword evidence="2 4" id="KW-0863">Zinc-finger</keyword>
<dbReference type="PANTHER" id="PTHR25465:SF5">
    <property type="entry name" value="E3 UBIQUITIN_ISG15 LIGASE TRIM25-RELATED"/>
    <property type="match status" value="1"/>
</dbReference>
<dbReference type="GO" id="GO:0008270">
    <property type="term" value="F:zinc ion binding"/>
    <property type="evidence" value="ECO:0007669"/>
    <property type="project" value="UniProtKB-KW"/>
</dbReference>
<feature type="region of interest" description="Disordered" evidence="5">
    <location>
        <begin position="192"/>
        <end position="247"/>
    </location>
</feature>
<feature type="compositionally biased region" description="Low complexity" evidence="5">
    <location>
        <begin position="230"/>
        <end position="241"/>
    </location>
</feature>
<dbReference type="PANTHER" id="PTHR25465">
    <property type="entry name" value="B-BOX DOMAIN CONTAINING"/>
    <property type="match status" value="1"/>
</dbReference>
<evidence type="ECO:0000256" key="5">
    <source>
        <dbReference type="SAM" id="MobiDB-lite"/>
    </source>
</evidence>
<keyword evidence="3" id="KW-0862">Zinc</keyword>
<dbReference type="SUPFAM" id="SSF57850">
    <property type="entry name" value="RING/U-box"/>
    <property type="match status" value="1"/>
</dbReference>
<feature type="domain" description="RING-type" evidence="6">
    <location>
        <begin position="15"/>
        <end position="58"/>
    </location>
</feature>
<proteinExistence type="predicted"/>
<keyword evidence="9" id="KW-1185">Reference proteome</keyword>
<dbReference type="SMART" id="SM00336">
    <property type="entry name" value="BBOX"/>
    <property type="match status" value="1"/>
</dbReference>
<evidence type="ECO:0000313" key="9">
    <source>
        <dbReference type="Proteomes" id="UP000265020"/>
    </source>
</evidence>
<dbReference type="InterPro" id="IPR051051">
    <property type="entry name" value="E3_ubiq-ligase_TRIM/RNF"/>
</dbReference>
<dbReference type="Pfam" id="PF00643">
    <property type="entry name" value="zf-B_box"/>
    <property type="match status" value="1"/>
</dbReference>
<evidence type="ECO:0000256" key="1">
    <source>
        <dbReference type="ARBA" id="ARBA00022723"/>
    </source>
</evidence>
<dbReference type="SUPFAM" id="SSF57845">
    <property type="entry name" value="B-box zinc-binding domain"/>
    <property type="match status" value="1"/>
</dbReference>
<dbReference type="InterPro" id="IPR001841">
    <property type="entry name" value="Znf_RING"/>
</dbReference>
<dbReference type="Proteomes" id="UP000265020">
    <property type="component" value="Unassembled WGS sequence"/>
</dbReference>
<protein>
    <recommendedName>
        <fullName evidence="10">RING-type domain-containing protein</fullName>
    </recommendedName>
</protein>
<name>A0A3Q2GBD6_CYPVA</name>
<dbReference type="SMART" id="SM00184">
    <property type="entry name" value="RING"/>
    <property type="match status" value="1"/>
</dbReference>
<dbReference type="PROSITE" id="PS00518">
    <property type="entry name" value="ZF_RING_1"/>
    <property type="match status" value="1"/>
</dbReference>
<evidence type="ECO:0008006" key="10">
    <source>
        <dbReference type="Google" id="ProtNLM"/>
    </source>
</evidence>
<dbReference type="Pfam" id="PF15227">
    <property type="entry name" value="zf-C3HC4_4"/>
    <property type="match status" value="1"/>
</dbReference>
<dbReference type="OMA" id="LCASTEH"/>
<evidence type="ECO:0000256" key="2">
    <source>
        <dbReference type="ARBA" id="ARBA00022771"/>
    </source>
</evidence>
<dbReference type="AlphaFoldDB" id="A0A3Q2GBD6"/>
<dbReference type="PROSITE" id="PS50119">
    <property type="entry name" value="ZF_BBOX"/>
    <property type="match status" value="1"/>
</dbReference>
<accession>A0A3Q2GBD6</accession>
<reference evidence="8" key="2">
    <citation type="submission" date="2025-09" db="UniProtKB">
        <authorList>
            <consortium name="Ensembl"/>
        </authorList>
    </citation>
    <scope>IDENTIFICATION</scope>
</reference>
<feature type="domain" description="B box-type" evidence="7">
    <location>
        <begin position="149"/>
        <end position="189"/>
    </location>
</feature>
<evidence type="ECO:0000256" key="4">
    <source>
        <dbReference type="PROSITE-ProRule" id="PRU00024"/>
    </source>
</evidence>
<feature type="compositionally biased region" description="Basic and acidic residues" evidence="5">
    <location>
        <begin position="192"/>
        <end position="226"/>
    </location>
</feature>
<reference evidence="8" key="1">
    <citation type="submission" date="2025-08" db="UniProtKB">
        <authorList>
            <consortium name="Ensembl"/>
        </authorList>
    </citation>
    <scope>IDENTIFICATION</scope>
</reference>
<dbReference type="InterPro" id="IPR000315">
    <property type="entry name" value="Znf_B-box"/>
</dbReference>
<evidence type="ECO:0000256" key="3">
    <source>
        <dbReference type="ARBA" id="ARBA00022833"/>
    </source>
</evidence>
<dbReference type="Gene3D" id="3.30.160.60">
    <property type="entry name" value="Classic Zinc Finger"/>
    <property type="match status" value="1"/>
</dbReference>
<dbReference type="Ensembl" id="ENSCVAT00000010413.1">
    <property type="protein sequence ID" value="ENSCVAP00000021995.1"/>
    <property type="gene ID" value="ENSCVAG00000004385.1"/>
</dbReference>
<dbReference type="CDD" id="cd19769">
    <property type="entry name" value="Bbox2_TRIM16-like"/>
    <property type="match status" value="1"/>
</dbReference>
<dbReference type="GeneTree" id="ENSGT01150000286950"/>
<dbReference type="Gene3D" id="4.10.830.40">
    <property type="match status" value="1"/>
</dbReference>
<evidence type="ECO:0000313" key="8">
    <source>
        <dbReference type="Ensembl" id="ENSCVAP00000021995.1"/>
    </source>
</evidence>
<evidence type="ECO:0000259" key="6">
    <source>
        <dbReference type="PROSITE" id="PS50089"/>
    </source>
</evidence>
<dbReference type="InterPro" id="IPR017907">
    <property type="entry name" value="Znf_RING_CS"/>
</dbReference>
<dbReference type="Gene3D" id="3.30.40.10">
    <property type="entry name" value="Zinc/RING finger domain, C3HC4 (zinc finger)"/>
    <property type="match status" value="1"/>
</dbReference>
<evidence type="ECO:0000259" key="7">
    <source>
        <dbReference type="PROSITE" id="PS50119"/>
    </source>
</evidence>
<sequence length="247" mass="27825">MAQRELSLDEDLLSCAICLDLLKDPVTIPCGHNYCAGCITNHWKEHEVKRSYSCPQCRDVFTQRPAMRKNTMLAELVQEMKKSGPKVAPDLHLYGGPADVDCDFCTGNKLKATKSCLQCLASYCDLHLQPHYNSPVFKTHKLITASADIQENICSLHNKMKEVFCRSDQLTICYLCSVDEHKGHDTVSVAAERTERQQELDSRRENIQKRIKDREENLKQLEKEGEAINSGGRSLSGGQRSAGHEQS</sequence>
<dbReference type="InterPro" id="IPR013083">
    <property type="entry name" value="Znf_RING/FYVE/PHD"/>
</dbReference>
<keyword evidence="1" id="KW-0479">Metal-binding</keyword>
<dbReference type="PROSITE" id="PS50089">
    <property type="entry name" value="ZF_RING_2"/>
    <property type="match status" value="1"/>
</dbReference>